<dbReference type="Pfam" id="PF00078">
    <property type="entry name" value="RVT_1"/>
    <property type="match status" value="1"/>
</dbReference>
<dbReference type="InterPro" id="IPR036397">
    <property type="entry name" value="RNaseH_sf"/>
</dbReference>
<dbReference type="CDD" id="cd01647">
    <property type="entry name" value="RT_LTR"/>
    <property type="match status" value="1"/>
</dbReference>
<dbReference type="EMBL" id="CAJOBA010044320">
    <property type="protein sequence ID" value="CAF4162190.1"/>
    <property type="molecule type" value="Genomic_DNA"/>
</dbReference>
<dbReference type="InterPro" id="IPR043128">
    <property type="entry name" value="Rev_trsase/Diguanyl_cyclase"/>
</dbReference>
<evidence type="ECO:0000256" key="2">
    <source>
        <dbReference type="ARBA" id="ARBA00022695"/>
    </source>
</evidence>
<dbReference type="InterPro" id="IPR043502">
    <property type="entry name" value="DNA/RNA_pol_sf"/>
</dbReference>
<dbReference type="FunFam" id="3.10.20.370:FF:000001">
    <property type="entry name" value="Retrovirus-related Pol polyprotein from transposon 17.6-like protein"/>
    <property type="match status" value="1"/>
</dbReference>
<dbReference type="GO" id="GO:0004519">
    <property type="term" value="F:endonuclease activity"/>
    <property type="evidence" value="ECO:0007669"/>
    <property type="project" value="UniProtKB-KW"/>
</dbReference>
<keyword evidence="2" id="KW-0548">Nucleotidyltransferase</keyword>
<dbReference type="GO" id="GO:0003964">
    <property type="term" value="F:RNA-directed DNA polymerase activity"/>
    <property type="evidence" value="ECO:0007669"/>
    <property type="project" value="UniProtKB-KW"/>
</dbReference>
<evidence type="ECO:0000313" key="9">
    <source>
        <dbReference type="EMBL" id="CAF1351647.1"/>
    </source>
</evidence>
<keyword evidence="6" id="KW-0695">RNA-directed DNA polymerase</keyword>
<protein>
    <submittedName>
        <fullName evidence="9">Uncharacterized protein</fullName>
    </submittedName>
</protein>
<dbReference type="InterPro" id="IPR050951">
    <property type="entry name" value="Retrovirus_Pol_polyprotein"/>
</dbReference>
<comment type="caution">
    <text evidence="9">The sequence shown here is derived from an EMBL/GenBank/DDBJ whole genome shotgun (WGS) entry which is preliminary data.</text>
</comment>
<proteinExistence type="predicted"/>
<dbReference type="Proteomes" id="UP000682733">
    <property type="component" value="Unassembled WGS sequence"/>
</dbReference>
<keyword evidence="1" id="KW-0808">Transferase</keyword>
<evidence type="ECO:0000259" key="8">
    <source>
        <dbReference type="PROSITE" id="PS50994"/>
    </source>
</evidence>
<dbReference type="GO" id="GO:0003676">
    <property type="term" value="F:nucleic acid binding"/>
    <property type="evidence" value="ECO:0007669"/>
    <property type="project" value="InterPro"/>
</dbReference>
<accession>A0A8S2F7F5</accession>
<dbReference type="FunFam" id="1.10.340.70:FF:000001">
    <property type="entry name" value="Retrovirus-related Pol polyprotein from transposon gypsy-like Protein"/>
    <property type="match status" value="1"/>
</dbReference>
<dbReference type="SUPFAM" id="SSF53098">
    <property type="entry name" value="Ribonuclease H-like"/>
    <property type="match status" value="1"/>
</dbReference>
<dbReference type="AlphaFoldDB" id="A0A8S2F7F5"/>
<dbReference type="Gene3D" id="1.10.340.70">
    <property type="match status" value="1"/>
</dbReference>
<dbReference type="InterPro" id="IPR012337">
    <property type="entry name" value="RNaseH-like_sf"/>
</dbReference>
<evidence type="ECO:0000256" key="5">
    <source>
        <dbReference type="ARBA" id="ARBA00022801"/>
    </source>
</evidence>
<dbReference type="Gene3D" id="3.10.10.10">
    <property type="entry name" value="HIV Type 1 Reverse Transcriptase, subunit A, domain 1"/>
    <property type="match status" value="1"/>
</dbReference>
<evidence type="ECO:0000313" key="10">
    <source>
        <dbReference type="EMBL" id="CAF4162190.1"/>
    </source>
</evidence>
<reference evidence="9" key="1">
    <citation type="submission" date="2021-02" db="EMBL/GenBank/DDBJ databases">
        <authorList>
            <person name="Nowell W R."/>
        </authorList>
    </citation>
    <scope>NUCLEOTIDE SEQUENCE</scope>
</reference>
<dbReference type="InterPro" id="IPR000477">
    <property type="entry name" value="RT_dom"/>
</dbReference>
<dbReference type="Gene3D" id="3.30.420.10">
    <property type="entry name" value="Ribonuclease H-like superfamily/Ribonuclease H"/>
    <property type="match status" value="1"/>
</dbReference>
<evidence type="ECO:0000256" key="3">
    <source>
        <dbReference type="ARBA" id="ARBA00022722"/>
    </source>
</evidence>
<dbReference type="CDD" id="cd09274">
    <property type="entry name" value="RNase_HI_RT_Ty3"/>
    <property type="match status" value="1"/>
</dbReference>
<dbReference type="Pfam" id="PF00665">
    <property type="entry name" value="rve"/>
    <property type="match status" value="1"/>
</dbReference>
<dbReference type="Gene3D" id="3.10.20.370">
    <property type="match status" value="1"/>
</dbReference>
<dbReference type="InterPro" id="IPR041588">
    <property type="entry name" value="Integrase_H2C2"/>
</dbReference>
<evidence type="ECO:0000313" key="11">
    <source>
        <dbReference type="Proteomes" id="UP000677228"/>
    </source>
</evidence>
<keyword evidence="4" id="KW-0255">Endonuclease</keyword>
<dbReference type="Pfam" id="PF17921">
    <property type="entry name" value="Integrase_H2C2"/>
    <property type="match status" value="1"/>
</dbReference>
<dbReference type="GO" id="GO:0015074">
    <property type="term" value="P:DNA integration"/>
    <property type="evidence" value="ECO:0007669"/>
    <property type="project" value="InterPro"/>
</dbReference>
<dbReference type="GO" id="GO:0016787">
    <property type="term" value="F:hydrolase activity"/>
    <property type="evidence" value="ECO:0007669"/>
    <property type="project" value="UniProtKB-KW"/>
</dbReference>
<dbReference type="PROSITE" id="PS50878">
    <property type="entry name" value="RT_POL"/>
    <property type="match status" value="1"/>
</dbReference>
<dbReference type="Pfam" id="PF17917">
    <property type="entry name" value="RT_RNaseH"/>
    <property type="match status" value="1"/>
</dbReference>
<keyword evidence="5" id="KW-0378">Hydrolase</keyword>
<dbReference type="SUPFAM" id="SSF56672">
    <property type="entry name" value="DNA/RNA polymerases"/>
    <property type="match status" value="1"/>
</dbReference>
<evidence type="ECO:0000259" key="7">
    <source>
        <dbReference type="PROSITE" id="PS50878"/>
    </source>
</evidence>
<dbReference type="FunFam" id="3.30.420.10:FF:000032">
    <property type="entry name" value="Retrovirus-related Pol polyprotein from transposon 297-like Protein"/>
    <property type="match status" value="1"/>
</dbReference>
<gene>
    <name evidence="9" type="ORF">OVA965_LOCUS30824</name>
    <name evidence="10" type="ORF">TMI583_LOCUS31636</name>
</gene>
<dbReference type="Proteomes" id="UP000677228">
    <property type="component" value="Unassembled WGS sequence"/>
</dbReference>
<dbReference type="FunFam" id="3.30.70.270:FF:000020">
    <property type="entry name" value="Transposon Tf2-6 polyprotein-like Protein"/>
    <property type="match status" value="1"/>
</dbReference>
<dbReference type="Gene3D" id="3.30.70.270">
    <property type="match status" value="2"/>
</dbReference>
<evidence type="ECO:0000256" key="6">
    <source>
        <dbReference type="ARBA" id="ARBA00022918"/>
    </source>
</evidence>
<dbReference type="PROSITE" id="PS50994">
    <property type="entry name" value="INTEGRASE"/>
    <property type="match status" value="1"/>
</dbReference>
<evidence type="ECO:0000256" key="4">
    <source>
        <dbReference type="ARBA" id="ARBA00022759"/>
    </source>
</evidence>
<dbReference type="EMBL" id="CAJNOK010022678">
    <property type="protein sequence ID" value="CAF1351647.1"/>
    <property type="molecule type" value="Genomic_DNA"/>
</dbReference>
<feature type="domain" description="Reverse transcriptase" evidence="7">
    <location>
        <begin position="1"/>
        <end position="131"/>
    </location>
</feature>
<keyword evidence="3" id="KW-0540">Nuclease</keyword>
<dbReference type="InterPro" id="IPR001584">
    <property type="entry name" value="Integrase_cat-core"/>
</dbReference>
<sequence>MEELLQRLGGHSWFTKLDLKSGYYQIPIQQQDKEKTAFVTQDGLYQFEVLSMGLMNAPPTFQRVMNNIIGYKRWDYVVVYLDDILIFSNSFEEHIKHLQEVFGVLSEHQFMLNLDKCSLAKQAIDFLSHTITEDSIIPSKERIQAIIAIPQPKTLAQANKFIGKIGWYRKFIPKFAKIAAPIHKVTNKIKRKKHEFYWHDAQIQAANKLKQLLTEEPLLLRYPHPTAPFILATDASEYAIGGALKQIVDGKTHYNYFLSRLLTMTERNYKTIEREALAIFWCMKKLEQYMGGRDVVIHTDHKPLAQFHKKNKFNSKRIDEWVLKHQDMLPQMVDVTYKKGSTHGDADGMSRPEIHPHQHYLNAITRSMTTTAVHKPVINHDSQSTVPLDNTDMPPTSMTFDFSLTRIRDEQQHDSHILKIKEQLKTATRSYSNFIIENDLLYKRVAQPQAATLTKLIYIPSSMREEVLQSYHDHPTAAHFGVNRTWHKLRTKCYWPMMKETIQNYIRSCEKCAKFNLRRTKPPGQLQPIDYPQGALELVGMDFWGPTPQYSTHGNKYVLVITDYYTKYVVAHPLPDTTAATTAQCFVEQFVLKYGVPRRLITDQGTHFNNELMNNITMLLGTNHIKSTPYHPMTNGLVERFNATFHPQLSKLYDKNLNNWDDYLPAVIYAYNTGQQRSTGYSPFQLMFARQPVLPLDHTTTTFTLSRPNDYWAHLVKCINTYNQAARQHVQIQQQQAKERYDRNRPDPRYKTNELVLWKVPGHREKFAERFSGPHVVIHAKHPSYTILDPATTTTRQVHVNDLKPVYARFV</sequence>
<dbReference type="PANTHER" id="PTHR37984:SF5">
    <property type="entry name" value="PROTEIN NYNRIN-LIKE"/>
    <property type="match status" value="1"/>
</dbReference>
<dbReference type="PANTHER" id="PTHR37984">
    <property type="entry name" value="PROTEIN CBG26694"/>
    <property type="match status" value="1"/>
</dbReference>
<evidence type="ECO:0000256" key="1">
    <source>
        <dbReference type="ARBA" id="ARBA00022679"/>
    </source>
</evidence>
<feature type="domain" description="Integrase catalytic" evidence="8">
    <location>
        <begin position="524"/>
        <end position="691"/>
    </location>
</feature>
<organism evidence="9 11">
    <name type="scientific">Didymodactylos carnosus</name>
    <dbReference type="NCBI Taxonomy" id="1234261"/>
    <lineage>
        <taxon>Eukaryota</taxon>
        <taxon>Metazoa</taxon>
        <taxon>Spiralia</taxon>
        <taxon>Gnathifera</taxon>
        <taxon>Rotifera</taxon>
        <taxon>Eurotatoria</taxon>
        <taxon>Bdelloidea</taxon>
        <taxon>Philodinida</taxon>
        <taxon>Philodinidae</taxon>
        <taxon>Didymodactylos</taxon>
    </lineage>
</organism>
<name>A0A8S2F7F5_9BILA</name>
<dbReference type="InterPro" id="IPR041373">
    <property type="entry name" value="RT_RNaseH"/>
</dbReference>